<dbReference type="InterPro" id="IPR036059">
    <property type="entry name" value="TldD/PmbA_sf"/>
</dbReference>
<dbReference type="Gene3D" id="3.30.2290.10">
    <property type="entry name" value="PmbA/TldD superfamily"/>
    <property type="match status" value="1"/>
</dbReference>
<dbReference type="PANTHER" id="PTHR43421">
    <property type="entry name" value="METALLOPROTEASE PMBA"/>
    <property type="match status" value="1"/>
</dbReference>
<gene>
    <name evidence="5" type="ORF">SAMN02745221_00700</name>
</gene>
<dbReference type="InterPro" id="IPR047657">
    <property type="entry name" value="PmbA"/>
</dbReference>
<dbReference type="InterPro" id="IPR002510">
    <property type="entry name" value="Metalloprtase-TldD/E_N"/>
</dbReference>
<accession>A0A1M5LM23</accession>
<dbReference type="Proteomes" id="UP000242329">
    <property type="component" value="Unassembled WGS sequence"/>
</dbReference>
<dbReference type="Pfam" id="PF19290">
    <property type="entry name" value="PmbA_TldD_2nd"/>
    <property type="match status" value="1"/>
</dbReference>
<sequence length="450" mass="48695">MEKRVQDYLQERGEKVLNLAGDLKVQAEAFLLYNRELSIEVVGGEVETLKQAEEIGLGVRVIDKGRLGFAYTTDLSDAALKKTVERAVYIARYAETDEHNVLPAGEQVYINLPLYDENIEKESLENKIELAREIERGARHKDKRIKIVERAGYEDTSVVLVIMNTAGLKAAERANFCGGYIFLVAEEDGDAQHGFAAVSKRRFKDILPRDIGEEGAVRALRALKPGAIKTGNMPCVMEPYVVTRFLGIIAAAVSGDAVQKGKSMLKGRIGDKVAFAKLTLVDDGLYVEGMGAFPFDGEGVAARKNTIIANGVLRSFLYDTYTGLKAGLSSTGNGQRTSFRTLPGVGTTNFMISPGDKTPGELLEGIERGFYITEVMGMHTANPITGEFSVGAAGIMIEKGKLSYPVKGATIAGNIIDLLQKVDGIGNDIRFYGSRAAPSLRIKSLSVGGV</sequence>
<evidence type="ECO:0000259" key="4">
    <source>
        <dbReference type="Pfam" id="PF19290"/>
    </source>
</evidence>
<evidence type="ECO:0000313" key="6">
    <source>
        <dbReference type="Proteomes" id="UP000242329"/>
    </source>
</evidence>
<proteinExistence type="inferred from homology"/>
<dbReference type="InterPro" id="IPR045570">
    <property type="entry name" value="Metalloprtase-TldD/E_cen_dom"/>
</dbReference>
<dbReference type="EMBL" id="FQWY01000008">
    <property type="protein sequence ID" value="SHG66006.1"/>
    <property type="molecule type" value="Genomic_DNA"/>
</dbReference>
<feature type="domain" description="Metalloprotease TldD/E central" evidence="4">
    <location>
        <begin position="119"/>
        <end position="223"/>
    </location>
</feature>
<dbReference type="GO" id="GO:0006508">
    <property type="term" value="P:proteolysis"/>
    <property type="evidence" value="ECO:0007669"/>
    <property type="project" value="InterPro"/>
</dbReference>
<evidence type="ECO:0000313" key="5">
    <source>
        <dbReference type="EMBL" id="SHG66006.1"/>
    </source>
</evidence>
<dbReference type="PANTHER" id="PTHR43421:SF1">
    <property type="entry name" value="METALLOPROTEASE PMBA"/>
    <property type="match status" value="1"/>
</dbReference>
<feature type="domain" description="Metalloprotease TldD/E N-terminal" evidence="2">
    <location>
        <begin position="27"/>
        <end position="91"/>
    </location>
</feature>
<dbReference type="GO" id="GO:0008237">
    <property type="term" value="F:metallopeptidase activity"/>
    <property type="evidence" value="ECO:0007669"/>
    <property type="project" value="InterPro"/>
</dbReference>
<dbReference type="GO" id="GO:0005829">
    <property type="term" value="C:cytosol"/>
    <property type="evidence" value="ECO:0007669"/>
    <property type="project" value="TreeGrafter"/>
</dbReference>
<evidence type="ECO:0000259" key="2">
    <source>
        <dbReference type="Pfam" id="PF01523"/>
    </source>
</evidence>
<keyword evidence="6" id="KW-1185">Reference proteome</keyword>
<name>A0A1M5LM23_9FIRM</name>
<dbReference type="InterPro" id="IPR045569">
    <property type="entry name" value="Metalloprtase-TldD/E_C"/>
</dbReference>
<reference evidence="6" key="1">
    <citation type="submission" date="2016-11" db="EMBL/GenBank/DDBJ databases">
        <authorList>
            <person name="Varghese N."/>
            <person name="Submissions S."/>
        </authorList>
    </citation>
    <scope>NUCLEOTIDE SEQUENCE [LARGE SCALE GENOMIC DNA]</scope>
    <source>
        <strain evidence="6">DSM 11003</strain>
    </source>
</reference>
<evidence type="ECO:0000256" key="1">
    <source>
        <dbReference type="ARBA" id="ARBA00005836"/>
    </source>
</evidence>
<comment type="similarity">
    <text evidence="1">Belongs to the peptidase U62 family.</text>
</comment>
<protein>
    <submittedName>
        <fullName evidence="5">PmbA protein</fullName>
    </submittedName>
</protein>
<dbReference type="STRING" id="1123382.SAMN02745221_00700"/>
<dbReference type="InterPro" id="IPR035068">
    <property type="entry name" value="TldD/PmbA_N"/>
</dbReference>
<organism evidence="5 6">
    <name type="scientific">Thermosyntropha lipolytica DSM 11003</name>
    <dbReference type="NCBI Taxonomy" id="1123382"/>
    <lineage>
        <taxon>Bacteria</taxon>
        <taxon>Bacillati</taxon>
        <taxon>Bacillota</taxon>
        <taxon>Clostridia</taxon>
        <taxon>Eubacteriales</taxon>
        <taxon>Syntrophomonadaceae</taxon>
        <taxon>Thermosyntropha</taxon>
    </lineage>
</organism>
<dbReference type="Pfam" id="PF19289">
    <property type="entry name" value="PmbA_TldD_3rd"/>
    <property type="match status" value="1"/>
</dbReference>
<dbReference type="RefSeq" id="WP_242938993.1">
    <property type="nucleotide sequence ID" value="NZ_FQWY01000008.1"/>
</dbReference>
<evidence type="ECO:0000259" key="3">
    <source>
        <dbReference type="Pfam" id="PF19289"/>
    </source>
</evidence>
<dbReference type="SUPFAM" id="SSF111283">
    <property type="entry name" value="Putative modulator of DNA gyrase, PmbA/TldD"/>
    <property type="match status" value="1"/>
</dbReference>
<feature type="domain" description="Metalloprotease TldD/E C-terminal" evidence="3">
    <location>
        <begin position="230"/>
        <end position="449"/>
    </location>
</feature>
<dbReference type="Pfam" id="PF01523">
    <property type="entry name" value="PmbA_TldD_1st"/>
    <property type="match status" value="1"/>
</dbReference>
<dbReference type="AlphaFoldDB" id="A0A1M5LM23"/>